<dbReference type="Proteomes" id="UP000182063">
    <property type="component" value="Chromosome"/>
</dbReference>
<dbReference type="InterPro" id="IPR010985">
    <property type="entry name" value="Ribbon_hlx_hlx"/>
</dbReference>
<gene>
    <name evidence="2" type="ORF">BSL82_04000</name>
</gene>
<reference evidence="3" key="1">
    <citation type="submission" date="2016-11" db="EMBL/GenBank/DDBJ databases">
        <title>Complete Genome Sequence of alachlor-degrading Sphingomonas sp. strain JJ-A5.</title>
        <authorList>
            <person name="Lee H."/>
            <person name="Ka J.-O."/>
        </authorList>
    </citation>
    <scope>NUCLEOTIDE SEQUENCE [LARGE SCALE GENOMIC DNA]</scope>
    <source>
        <strain evidence="3">JJ-A5</strain>
    </source>
</reference>
<evidence type="ECO:0000256" key="1">
    <source>
        <dbReference type="SAM" id="MobiDB-lite"/>
    </source>
</evidence>
<dbReference type="GO" id="GO:0006355">
    <property type="term" value="P:regulation of DNA-templated transcription"/>
    <property type="evidence" value="ECO:0007669"/>
    <property type="project" value="InterPro"/>
</dbReference>
<protein>
    <submittedName>
        <fullName evidence="2">Uncharacterized protein</fullName>
    </submittedName>
</protein>
<feature type="region of interest" description="Disordered" evidence="1">
    <location>
        <begin position="17"/>
        <end position="75"/>
    </location>
</feature>
<proteinExistence type="predicted"/>
<evidence type="ECO:0000313" key="2">
    <source>
        <dbReference type="EMBL" id="API58579.1"/>
    </source>
</evidence>
<keyword evidence="3" id="KW-1185">Reference proteome</keyword>
<dbReference type="EMBL" id="CP018221">
    <property type="protein sequence ID" value="API58579.1"/>
    <property type="molecule type" value="Genomic_DNA"/>
</dbReference>
<evidence type="ECO:0000313" key="3">
    <source>
        <dbReference type="Proteomes" id="UP000182063"/>
    </source>
</evidence>
<dbReference type="RefSeq" id="WP_072596146.1">
    <property type="nucleotide sequence ID" value="NZ_CP018221.1"/>
</dbReference>
<dbReference type="SUPFAM" id="SSF47598">
    <property type="entry name" value="Ribbon-helix-helix"/>
    <property type="match status" value="1"/>
</dbReference>
<dbReference type="STRING" id="1921510.BSL82_04000"/>
<dbReference type="OrthoDB" id="7507351at2"/>
<sequence>MSEPKSFASLSSSLLARKGQARPAMRPQLITTSSTLEDLGWNDMGFDPAPEVPEAAEPVQATPEENPVGKAQNSIAEAFSPAPALSSGMVRKPALVPPVNGAKTPVGRAAPGSRGKAAFTLRLDNQRHLKLRVACAMSHRSAQQIVTDALDQFLDTLPDFDSSGWAGVTRN</sequence>
<dbReference type="AlphaFoldDB" id="A0A1L3ZSJ6"/>
<accession>A0A1L3ZSJ6</accession>
<dbReference type="Gene3D" id="1.10.1220.10">
    <property type="entry name" value="Met repressor-like"/>
    <property type="match status" value="1"/>
</dbReference>
<dbReference type="KEGG" id="sphj:BSL82_04000"/>
<feature type="compositionally biased region" description="Low complexity" evidence="1">
    <location>
        <begin position="48"/>
        <end position="65"/>
    </location>
</feature>
<name>A0A1L3ZSJ6_9SPHN</name>
<dbReference type="InterPro" id="IPR013321">
    <property type="entry name" value="Arc_rbn_hlx_hlx"/>
</dbReference>
<organism evidence="2 3">
    <name type="scientific">Tardibacter chloracetimidivorans</name>
    <dbReference type="NCBI Taxonomy" id="1921510"/>
    <lineage>
        <taxon>Bacteria</taxon>
        <taxon>Pseudomonadati</taxon>
        <taxon>Pseudomonadota</taxon>
        <taxon>Alphaproteobacteria</taxon>
        <taxon>Sphingomonadales</taxon>
        <taxon>Sphingomonadaceae</taxon>
        <taxon>Tardibacter</taxon>
    </lineage>
</organism>